<dbReference type="GO" id="GO:0004015">
    <property type="term" value="F:adenosylmethionine-8-amino-7-oxononanoate transaminase activity"/>
    <property type="evidence" value="ECO:0007669"/>
    <property type="project" value="TreeGrafter"/>
</dbReference>
<keyword evidence="4" id="KW-0808">Transferase</keyword>
<gene>
    <name evidence="7" type="ORF">NA66_1001335</name>
</gene>
<dbReference type="SUPFAM" id="SSF53383">
    <property type="entry name" value="PLP-dependent transferases"/>
    <property type="match status" value="1"/>
</dbReference>
<dbReference type="FunFam" id="3.40.640.10:FF:000014">
    <property type="entry name" value="Adenosylmethionine-8-amino-7-oxononanoate aminotransferase, probable"/>
    <property type="match status" value="1"/>
</dbReference>
<evidence type="ECO:0000256" key="4">
    <source>
        <dbReference type="ARBA" id="ARBA00022679"/>
    </source>
</evidence>
<dbReference type="InterPro" id="IPR015422">
    <property type="entry name" value="PyrdxlP-dep_Trfase_small"/>
</dbReference>
<dbReference type="InterPro" id="IPR049704">
    <property type="entry name" value="Aminotrans_3_PPA_site"/>
</dbReference>
<protein>
    <submittedName>
        <fullName evidence="7">Beta-alanine--pyruvate transaminase</fullName>
    </submittedName>
</protein>
<evidence type="ECO:0000256" key="2">
    <source>
        <dbReference type="ARBA" id="ARBA00008954"/>
    </source>
</evidence>
<dbReference type="Gene3D" id="3.40.640.10">
    <property type="entry name" value="Type I PLP-dependent aspartate aminotransferase-like (Major domain)"/>
    <property type="match status" value="1"/>
</dbReference>
<dbReference type="EMBL" id="QJJY01000001">
    <property type="protein sequence ID" value="PXX40725.1"/>
    <property type="molecule type" value="Genomic_DNA"/>
</dbReference>
<dbReference type="InterPro" id="IPR015424">
    <property type="entry name" value="PyrdxlP-dep_Trfase"/>
</dbReference>
<dbReference type="PROSITE" id="PS00600">
    <property type="entry name" value="AA_TRANSFER_CLASS_3"/>
    <property type="match status" value="1"/>
</dbReference>
<organism evidence="7 8">
    <name type="scientific">Burkholderia pyrrocinia</name>
    <name type="common">Pseudomonas pyrrocinia</name>
    <dbReference type="NCBI Taxonomy" id="60550"/>
    <lineage>
        <taxon>Bacteria</taxon>
        <taxon>Pseudomonadati</taxon>
        <taxon>Pseudomonadota</taxon>
        <taxon>Betaproteobacteria</taxon>
        <taxon>Burkholderiales</taxon>
        <taxon>Burkholderiaceae</taxon>
        <taxon>Burkholderia</taxon>
        <taxon>Burkholderia cepacia complex</taxon>
    </lineage>
</organism>
<dbReference type="Pfam" id="PF00202">
    <property type="entry name" value="Aminotran_3"/>
    <property type="match status" value="1"/>
</dbReference>
<dbReference type="GO" id="GO:0030170">
    <property type="term" value="F:pyridoxal phosphate binding"/>
    <property type="evidence" value="ECO:0007669"/>
    <property type="project" value="InterPro"/>
</dbReference>
<evidence type="ECO:0000256" key="6">
    <source>
        <dbReference type="RuleBase" id="RU003560"/>
    </source>
</evidence>
<dbReference type="InterPro" id="IPR005814">
    <property type="entry name" value="Aminotrans_3"/>
</dbReference>
<dbReference type="PANTHER" id="PTHR42684">
    <property type="entry name" value="ADENOSYLMETHIONINE-8-AMINO-7-OXONONANOATE AMINOTRANSFERASE"/>
    <property type="match status" value="1"/>
</dbReference>
<dbReference type="GO" id="GO:0009102">
    <property type="term" value="P:biotin biosynthetic process"/>
    <property type="evidence" value="ECO:0007669"/>
    <property type="project" value="TreeGrafter"/>
</dbReference>
<comment type="similarity">
    <text evidence="2 6">Belongs to the class-III pyridoxal-phosphate-dependent aminotransferase family.</text>
</comment>
<dbReference type="Gene3D" id="3.90.1150.10">
    <property type="entry name" value="Aspartate Aminotransferase, domain 1"/>
    <property type="match status" value="1"/>
</dbReference>
<reference evidence="7 8" key="1">
    <citation type="submission" date="2018-05" db="EMBL/GenBank/DDBJ databases">
        <title>Comparative genomics of bacterial root endophytes of switchgrass collected from native prairies over two seasons.</title>
        <authorList>
            <person name="Tang Y."/>
        </authorList>
    </citation>
    <scope>NUCLEOTIDE SEQUENCE [LARGE SCALE GENOMIC DNA]</scope>
    <source>
        <strain evidence="7 8">NFIX32</strain>
    </source>
</reference>
<keyword evidence="3" id="KW-0032">Aminotransferase</keyword>
<dbReference type="CDD" id="cd00610">
    <property type="entry name" value="OAT_like"/>
    <property type="match status" value="1"/>
</dbReference>
<name>A0A318IZJ0_BURPY</name>
<keyword evidence="5 6" id="KW-0663">Pyridoxal phosphate</keyword>
<proteinExistence type="inferred from homology"/>
<evidence type="ECO:0000256" key="3">
    <source>
        <dbReference type="ARBA" id="ARBA00022576"/>
    </source>
</evidence>
<evidence type="ECO:0000313" key="7">
    <source>
        <dbReference type="EMBL" id="PXX40725.1"/>
    </source>
</evidence>
<keyword evidence="7" id="KW-0670">Pyruvate</keyword>
<dbReference type="PIRSF" id="PIRSF000521">
    <property type="entry name" value="Transaminase_4ab_Lys_Orn"/>
    <property type="match status" value="1"/>
</dbReference>
<comment type="cofactor">
    <cofactor evidence="1">
        <name>pyridoxal 5'-phosphate</name>
        <dbReference type="ChEBI" id="CHEBI:597326"/>
    </cofactor>
</comment>
<accession>A0A318IZJ0</accession>
<dbReference type="PANTHER" id="PTHR42684:SF1">
    <property type="entry name" value="BETA-ALANINE--PYRUVATE AMINOTRANSFERASE"/>
    <property type="match status" value="1"/>
</dbReference>
<comment type="caution">
    <text evidence="7">The sequence shown here is derived from an EMBL/GenBank/DDBJ whole genome shotgun (WGS) entry which is preliminary data.</text>
</comment>
<dbReference type="AlphaFoldDB" id="A0A318IZJ0"/>
<evidence type="ECO:0000256" key="5">
    <source>
        <dbReference type="ARBA" id="ARBA00022898"/>
    </source>
</evidence>
<dbReference type="InterPro" id="IPR015421">
    <property type="entry name" value="PyrdxlP-dep_Trfase_major"/>
</dbReference>
<dbReference type="Proteomes" id="UP000247755">
    <property type="component" value="Unassembled WGS sequence"/>
</dbReference>
<sequence>MQHHHKKEGRAAPTDMTDITTAAQQDDTTIRTDAAWLDAHWMPFTANRQFKADPRMIVSGNGAYYTDAEGRKIFDGLSGLWCTGLGHGRTEIVEAVSRQVAQLDYAPAFQFGHPKSFELANKIKDLTPAGLDYVFFTGSGSEAADTSLKLARAYWRAKGKGTKTRLIGREKGYHGVNFGGISVGGIGPNRKLFGQGLDADFLPHTQLAENKFSRGMPEHGAELADRLLDLIALHDASNIAAVIVEPFSGSAGVVVPPKGYLKRLRDICTAHDILLIFDEVITGFGRAGAMTGADAFGVTPDILNFAKQVTNGVQPLGGVVATKEIYDTFMAAGGPEYMLEFPHGYTYSAHPVACAAGVAALDLLVKEDAVARVRDLAPHFEAAVHGLKGQRHIADIRNYGLAAGLTIAALPGEPARRPYEIAMRCWAKGFYVRYGGDTIQLAPPFISEKREIDNLVNALSDALNEVD</sequence>
<evidence type="ECO:0000256" key="1">
    <source>
        <dbReference type="ARBA" id="ARBA00001933"/>
    </source>
</evidence>
<evidence type="ECO:0000313" key="8">
    <source>
        <dbReference type="Proteomes" id="UP000247755"/>
    </source>
</evidence>